<keyword evidence="8" id="KW-1015">Disulfide bond</keyword>
<evidence type="ECO:0000256" key="8">
    <source>
        <dbReference type="PIRSR" id="PIRSR018455-2"/>
    </source>
</evidence>
<proteinExistence type="predicted"/>
<dbReference type="Proteomes" id="UP000002417">
    <property type="component" value="Chromosome"/>
</dbReference>
<evidence type="ECO:0000256" key="2">
    <source>
        <dbReference type="ARBA" id="ARBA00022723"/>
    </source>
</evidence>
<evidence type="ECO:0000256" key="4">
    <source>
        <dbReference type="ARBA" id="ARBA00022764"/>
    </source>
</evidence>
<feature type="chain" id="PRO_5002708724" evidence="9">
    <location>
        <begin position="23"/>
        <end position="309"/>
    </location>
</feature>
<dbReference type="EMBL" id="CP000781">
    <property type="protein sequence ID" value="ABS68328.1"/>
    <property type="molecule type" value="Genomic_DNA"/>
</dbReference>
<evidence type="ECO:0000256" key="6">
    <source>
        <dbReference type="ARBA" id="ARBA00022833"/>
    </source>
</evidence>
<dbReference type="GO" id="GO:0008237">
    <property type="term" value="F:metallopeptidase activity"/>
    <property type="evidence" value="ECO:0007669"/>
    <property type="project" value="UniProtKB-KW"/>
</dbReference>
<dbReference type="PIRSF" id="PIRSF018455">
    <property type="entry name" value="MepA"/>
    <property type="match status" value="1"/>
</dbReference>
<evidence type="ECO:0000313" key="10">
    <source>
        <dbReference type="EMBL" id="ABS68328.1"/>
    </source>
</evidence>
<feature type="disulfide bond" evidence="8">
    <location>
        <begin position="246"/>
        <end position="253"/>
    </location>
</feature>
<dbReference type="Pfam" id="PF03411">
    <property type="entry name" value="Peptidase_M74"/>
    <property type="match status" value="1"/>
</dbReference>
<keyword evidence="1" id="KW-0645">Protease</keyword>
<dbReference type="InterPro" id="IPR009045">
    <property type="entry name" value="Zn_M74/Hedgehog-like"/>
</dbReference>
<evidence type="ECO:0000313" key="11">
    <source>
        <dbReference type="Proteomes" id="UP000002417"/>
    </source>
</evidence>
<keyword evidence="5" id="KW-0378">Hydrolase</keyword>
<keyword evidence="11" id="KW-1185">Reference proteome</keyword>
<keyword evidence="3 9" id="KW-0732">Signal</keyword>
<dbReference type="GO" id="GO:0030288">
    <property type="term" value="C:outer membrane-bounded periplasmic space"/>
    <property type="evidence" value="ECO:0007669"/>
    <property type="project" value="InterPro"/>
</dbReference>
<evidence type="ECO:0000256" key="7">
    <source>
        <dbReference type="ARBA" id="ARBA00023049"/>
    </source>
</evidence>
<dbReference type="KEGG" id="xau:Xaut_3098"/>
<dbReference type="Gene3D" id="3.30.1380.10">
    <property type="match status" value="1"/>
</dbReference>
<accession>A7IJY5</accession>
<dbReference type="PhylomeDB" id="A7IJY5"/>
<sequence length="309" mass="33444">MRRAVGALLGLLVAGAPALVLAQQVAPPAALPGKPAARPAAAGPVPAKELFGRVQDPAPLAARSIGFYSKGCLAGAQALAVNGPNWQVMRLSRNRNFGHPDLVVFLERFSAQVPKVSSWQGILVGDMSQPRGGPMLTGHASHQIGLDADIWLTPSPGRELSREEREKLSASMMVRADRRDIDPANWRPDHWKVIRAAALDPRVERIFVNAAIKKALCREASGDRSFLAKVRPYWGHDYHMHVRLTCPPGNPDCRPQEAPPAGEGCGSELDWWFTDEVLHPKPEKEPAKPKPPLTLADLPEACAAVLGAR</sequence>
<gene>
    <name evidence="10" type="ordered locus">Xaut_3098</name>
</gene>
<dbReference type="GO" id="GO:0006508">
    <property type="term" value="P:proteolysis"/>
    <property type="evidence" value="ECO:0007669"/>
    <property type="project" value="UniProtKB-KW"/>
</dbReference>
<reference evidence="10 11" key="1">
    <citation type="submission" date="2007-07" db="EMBL/GenBank/DDBJ databases">
        <title>Complete sequence of chromosome of Xanthobacter autotrophicus Py2.</title>
        <authorList>
            <consortium name="US DOE Joint Genome Institute"/>
            <person name="Copeland A."/>
            <person name="Lucas S."/>
            <person name="Lapidus A."/>
            <person name="Barry K."/>
            <person name="Glavina del Rio T."/>
            <person name="Hammon N."/>
            <person name="Israni S."/>
            <person name="Dalin E."/>
            <person name="Tice H."/>
            <person name="Pitluck S."/>
            <person name="Sims D."/>
            <person name="Brettin T."/>
            <person name="Bruce D."/>
            <person name="Detter J.C."/>
            <person name="Han C."/>
            <person name="Tapia R."/>
            <person name="Brainard J."/>
            <person name="Schmutz J."/>
            <person name="Larimer F."/>
            <person name="Land M."/>
            <person name="Hauser L."/>
            <person name="Kyrpides N."/>
            <person name="Kim E."/>
            <person name="Ensigns S.A."/>
            <person name="Richardson P."/>
        </authorList>
    </citation>
    <scope>NUCLEOTIDE SEQUENCE [LARGE SCALE GENOMIC DNA]</scope>
    <source>
        <strain evidence="11">ATCC BAA-1158 / Py2</strain>
    </source>
</reference>
<dbReference type="eggNOG" id="COG3770">
    <property type="taxonomic scope" value="Bacteria"/>
</dbReference>
<evidence type="ECO:0000256" key="9">
    <source>
        <dbReference type="SAM" id="SignalP"/>
    </source>
</evidence>
<protein>
    <submittedName>
        <fullName evidence="10">Peptidase U6 penicillin-insensitive murein endopeptidase</fullName>
    </submittedName>
</protein>
<organism evidence="10 11">
    <name type="scientific">Xanthobacter autotrophicus (strain ATCC BAA-1158 / Py2)</name>
    <dbReference type="NCBI Taxonomy" id="78245"/>
    <lineage>
        <taxon>Bacteria</taxon>
        <taxon>Pseudomonadati</taxon>
        <taxon>Pseudomonadota</taxon>
        <taxon>Alphaproteobacteria</taxon>
        <taxon>Hyphomicrobiales</taxon>
        <taxon>Xanthobacteraceae</taxon>
        <taxon>Xanthobacter</taxon>
    </lineage>
</organism>
<dbReference type="OrthoDB" id="1467367at2"/>
<dbReference type="SUPFAM" id="SSF55166">
    <property type="entry name" value="Hedgehog/DD-peptidase"/>
    <property type="match status" value="1"/>
</dbReference>
<dbReference type="STRING" id="78245.Xaut_3098"/>
<dbReference type="AlphaFoldDB" id="A7IJY5"/>
<evidence type="ECO:0000256" key="5">
    <source>
        <dbReference type="ARBA" id="ARBA00022801"/>
    </source>
</evidence>
<keyword evidence="7" id="KW-0482">Metalloprotease</keyword>
<name>A7IJY5_XANP2</name>
<keyword evidence="2" id="KW-0479">Metal-binding</keyword>
<dbReference type="InterPro" id="IPR005073">
    <property type="entry name" value="Peptidase_M74"/>
</dbReference>
<evidence type="ECO:0000256" key="3">
    <source>
        <dbReference type="ARBA" id="ARBA00022729"/>
    </source>
</evidence>
<evidence type="ECO:0000256" key="1">
    <source>
        <dbReference type="ARBA" id="ARBA00022670"/>
    </source>
</evidence>
<keyword evidence="6" id="KW-0862">Zinc</keyword>
<dbReference type="GO" id="GO:0046872">
    <property type="term" value="F:metal ion binding"/>
    <property type="evidence" value="ECO:0007669"/>
    <property type="project" value="UniProtKB-KW"/>
</dbReference>
<dbReference type="GO" id="GO:0004252">
    <property type="term" value="F:serine-type endopeptidase activity"/>
    <property type="evidence" value="ECO:0007669"/>
    <property type="project" value="InterPro"/>
</dbReference>
<feature type="disulfide bond" evidence="8">
    <location>
        <begin position="217"/>
        <end position="265"/>
    </location>
</feature>
<feature type="signal peptide" evidence="9">
    <location>
        <begin position="1"/>
        <end position="22"/>
    </location>
</feature>
<dbReference type="NCBIfam" id="NF006947">
    <property type="entry name" value="PRK09429.1"/>
    <property type="match status" value="1"/>
</dbReference>
<dbReference type="HOGENOM" id="CLU_052496_0_2_5"/>
<keyword evidence="4" id="KW-0574">Periplasm</keyword>